<gene>
    <name evidence="1" type="ORF">GWK09_07680</name>
</gene>
<evidence type="ECO:0008006" key="3">
    <source>
        <dbReference type="Google" id="ProtNLM"/>
    </source>
</evidence>
<comment type="caution">
    <text evidence="1">The sequence shown here is derived from an EMBL/GenBank/DDBJ whole genome shotgun (WGS) entry which is preliminary data.</text>
</comment>
<evidence type="ECO:0000313" key="1">
    <source>
        <dbReference type="EMBL" id="NER10393.1"/>
    </source>
</evidence>
<dbReference type="RefSeq" id="WP_163692402.1">
    <property type="nucleotide sequence ID" value="NZ_FXTW01000001.1"/>
</dbReference>
<keyword evidence="2" id="KW-1185">Reference proteome</keyword>
<organism evidence="1 2">
    <name type="scientific">Muriicola jejuensis</name>
    <dbReference type="NCBI Taxonomy" id="504488"/>
    <lineage>
        <taxon>Bacteria</taxon>
        <taxon>Pseudomonadati</taxon>
        <taxon>Bacteroidota</taxon>
        <taxon>Flavobacteriia</taxon>
        <taxon>Flavobacteriales</taxon>
        <taxon>Flavobacteriaceae</taxon>
        <taxon>Muriicola</taxon>
    </lineage>
</organism>
<reference evidence="1 2" key="1">
    <citation type="submission" date="2020-01" db="EMBL/GenBank/DDBJ databases">
        <title>Muriicola jejuensis KCTC 22299.</title>
        <authorList>
            <person name="Wang G."/>
        </authorList>
    </citation>
    <scope>NUCLEOTIDE SEQUENCE [LARGE SCALE GENOMIC DNA]</scope>
    <source>
        <strain evidence="1 2">KCTC 22299</strain>
    </source>
</reference>
<dbReference type="Proteomes" id="UP000468443">
    <property type="component" value="Unassembled WGS sequence"/>
</dbReference>
<dbReference type="PROSITE" id="PS51257">
    <property type="entry name" value="PROKAR_LIPOPROTEIN"/>
    <property type="match status" value="1"/>
</dbReference>
<name>A0A6P0UGU5_9FLAO</name>
<dbReference type="EMBL" id="JAABOP010000001">
    <property type="protein sequence ID" value="NER10393.1"/>
    <property type="molecule type" value="Genomic_DNA"/>
</dbReference>
<dbReference type="AlphaFoldDB" id="A0A6P0UGU5"/>
<sequence length="164" mass="18838">MRKMLLMLLAFFVLSCNQVRKESPVNGEVHEQESKEKGKFDWLLGKWVRSNEEEGLATYEFWDNGPGPGYQGLGFTLKAGDTIWQETMSLEKELEEWVLVIVSPGEKEPVKFRMTSQSDTTFTCENPSMDFPKKISYRKKEGGFMASVSNLEMEIPFEFKSAVE</sequence>
<proteinExistence type="predicted"/>
<accession>A0A6P0UGU5</accession>
<evidence type="ECO:0000313" key="2">
    <source>
        <dbReference type="Proteomes" id="UP000468443"/>
    </source>
</evidence>
<protein>
    <recommendedName>
        <fullName evidence="3">Lipoprotein</fullName>
    </recommendedName>
</protein>